<evidence type="ECO:0000256" key="1">
    <source>
        <dbReference type="ARBA" id="ARBA00004651"/>
    </source>
</evidence>
<feature type="transmembrane region" description="Helical" evidence="9">
    <location>
        <begin position="122"/>
        <end position="145"/>
    </location>
</feature>
<keyword evidence="6 9" id="KW-0812">Transmembrane</keyword>
<evidence type="ECO:0000256" key="7">
    <source>
        <dbReference type="ARBA" id="ARBA00022989"/>
    </source>
</evidence>
<evidence type="ECO:0000256" key="8">
    <source>
        <dbReference type="ARBA" id="ARBA00023136"/>
    </source>
</evidence>
<evidence type="ECO:0000256" key="9">
    <source>
        <dbReference type="RuleBase" id="RU363032"/>
    </source>
</evidence>
<dbReference type="PANTHER" id="PTHR30425">
    <property type="entry name" value="PHOSPHATE TRANSPORT SYSTEM PERMEASE PROTEIN PST"/>
    <property type="match status" value="1"/>
</dbReference>
<dbReference type="NCBIfam" id="TIGR02138">
    <property type="entry name" value="phosphate_pstC"/>
    <property type="match status" value="1"/>
</dbReference>
<dbReference type="AlphaFoldDB" id="A0A1W1YNP8"/>
<dbReference type="GO" id="GO:0005886">
    <property type="term" value="C:plasma membrane"/>
    <property type="evidence" value="ECO:0007669"/>
    <property type="project" value="UniProtKB-SubCell"/>
</dbReference>
<keyword evidence="3 9" id="KW-0813">Transport</keyword>
<keyword evidence="8 9" id="KW-0472">Membrane</keyword>
<feature type="transmembrane region" description="Helical" evidence="9">
    <location>
        <begin position="64"/>
        <end position="86"/>
    </location>
</feature>
<feature type="transmembrane region" description="Helical" evidence="9">
    <location>
        <begin position="92"/>
        <end position="110"/>
    </location>
</feature>
<keyword evidence="5 10" id="KW-0592">Phosphate transport</keyword>
<feature type="transmembrane region" description="Helical" evidence="9">
    <location>
        <begin position="16"/>
        <end position="37"/>
    </location>
</feature>
<evidence type="ECO:0000256" key="5">
    <source>
        <dbReference type="ARBA" id="ARBA00022592"/>
    </source>
</evidence>
<comment type="similarity">
    <text evidence="2 10">Belongs to the binding-protein-dependent transport system permease family. CysTW subfamily.</text>
</comment>
<dbReference type="STRING" id="1122930.SAMN02745168_0566"/>
<dbReference type="InterPro" id="IPR035906">
    <property type="entry name" value="MetI-like_sf"/>
</dbReference>
<evidence type="ECO:0000313" key="13">
    <source>
        <dbReference type="Proteomes" id="UP000192790"/>
    </source>
</evidence>
<dbReference type="PANTHER" id="PTHR30425:SF1">
    <property type="entry name" value="PHOSPHATE TRANSPORT SYSTEM PERMEASE PROTEIN PSTC"/>
    <property type="match status" value="1"/>
</dbReference>
<reference evidence="12 13" key="1">
    <citation type="submission" date="2017-04" db="EMBL/GenBank/DDBJ databases">
        <authorList>
            <person name="Afonso C.L."/>
            <person name="Miller P.J."/>
            <person name="Scott M.A."/>
            <person name="Spackman E."/>
            <person name="Goraichik I."/>
            <person name="Dimitrov K.M."/>
            <person name="Suarez D.L."/>
            <person name="Swayne D.E."/>
        </authorList>
    </citation>
    <scope>NUCLEOTIDE SEQUENCE [LARGE SCALE GENOMIC DNA]</scope>
    <source>
        <strain evidence="12 13">DSM 12816</strain>
    </source>
</reference>
<protein>
    <recommendedName>
        <fullName evidence="10">Phosphate transport system permease protein</fullName>
    </recommendedName>
</protein>
<dbReference type="GO" id="GO:0006817">
    <property type="term" value="P:phosphate ion transport"/>
    <property type="evidence" value="ECO:0007669"/>
    <property type="project" value="UniProtKB-KW"/>
</dbReference>
<dbReference type="PROSITE" id="PS50928">
    <property type="entry name" value="ABC_TM1"/>
    <property type="match status" value="1"/>
</dbReference>
<keyword evidence="13" id="KW-1185">Reference proteome</keyword>
<dbReference type="SUPFAM" id="SSF161098">
    <property type="entry name" value="MetI-like"/>
    <property type="match status" value="1"/>
</dbReference>
<dbReference type="Pfam" id="PF00528">
    <property type="entry name" value="BPD_transp_1"/>
    <property type="match status" value="1"/>
</dbReference>
<dbReference type="GO" id="GO:0005315">
    <property type="term" value="F:phosphate transmembrane transporter activity"/>
    <property type="evidence" value="ECO:0007669"/>
    <property type="project" value="InterPro"/>
</dbReference>
<keyword evidence="7 9" id="KW-1133">Transmembrane helix</keyword>
<evidence type="ECO:0000256" key="6">
    <source>
        <dbReference type="ARBA" id="ARBA00022692"/>
    </source>
</evidence>
<evidence type="ECO:0000256" key="10">
    <source>
        <dbReference type="RuleBase" id="RU363054"/>
    </source>
</evidence>
<evidence type="ECO:0000256" key="4">
    <source>
        <dbReference type="ARBA" id="ARBA00022475"/>
    </source>
</evidence>
<dbReference type="RefSeq" id="WP_159447980.1">
    <property type="nucleotide sequence ID" value="NZ_FWXW01000001.1"/>
</dbReference>
<evidence type="ECO:0000259" key="11">
    <source>
        <dbReference type="PROSITE" id="PS50928"/>
    </source>
</evidence>
<dbReference type="CDD" id="cd06261">
    <property type="entry name" value="TM_PBP2"/>
    <property type="match status" value="1"/>
</dbReference>
<feature type="transmembrane region" description="Helical" evidence="9">
    <location>
        <begin position="258"/>
        <end position="277"/>
    </location>
</feature>
<organism evidence="12 13">
    <name type="scientific">Papillibacter cinnamivorans DSM 12816</name>
    <dbReference type="NCBI Taxonomy" id="1122930"/>
    <lineage>
        <taxon>Bacteria</taxon>
        <taxon>Bacillati</taxon>
        <taxon>Bacillota</taxon>
        <taxon>Clostridia</taxon>
        <taxon>Eubacteriales</taxon>
        <taxon>Oscillospiraceae</taxon>
        <taxon>Papillibacter</taxon>
    </lineage>
</organism>
<accession>A0A1W1YNP8</accession>
<proteinExistence type="inferred from homology"/>
<keyword evidence="4 10" id="KW-1003">Cell membrane</keyword>
<feature type="transmembrane region" description="Helical" evidence="9">
    <location>
        <begin position="213"/>
        <end position="238"/>
    </location>
</feature>
<feature type="transmembrane region" description="Helical" evidence="9">
    <location>
        <begin position="289"/>
        <end position="312"/>
    </location>
</feature>
<feature type="transmembrane region" description="Helical" evidence="9">
    <location>
        <begin position="169"/>
        <end position="192"/>
    </location>
</feature>
<evidence type="ECO:0000256" key="3">
    <source>
        <dbReference type="ARBA" id="ARBA00022448"/>
    </source>
</evidence>
<dbReference type="InterPro" id="IPR051124">
    <property type="entry name" value="Phosphate_Transport_Permease"/>
</dbReference>
<dbReference type="Proteomes" id="UP000192790">
    <property type="component" value="Unassembled WGS sequence"/>
</dbReference>
<feature type="domain" description="ABC transmembrane type-1" evidence="11">
    <location>
        <begin position="81"/>
        <end position="309"/>
    </location>
</feature>
<dbReference type="Gene3D" id="1.10.3720.10">
    <property type="entry name" value="MetI-like"/>
    <property type="match status" value="1"/>
</dbReference>
<dbReference type="InterPro" id="IPR011864">
    <property type="entry name" value="Phosphate_PstC"/>
</dbReference>
<dbReference type="EMBL" id="FWXW01000001">
    <property type="protein sequence ID" value="SMC37774.1"/>
    <property type="molecule type" value="Genomic_DNA"/>
</dbReference>
<comment type="function">
    <text evidence="10">Part of the binding-protein-dependent transport system for phosphate; probably responsible for the translocation of the substrate across the membrane.</text>
</comment>
<dbReference type="InterPro" id="IPR000515">
    <property type="entry name" value="MetI-like"/>
</dbReference>
<gene>
    <name evidence="12" type="ORF">SAMN02745168_0566</name>
</gene>
<evidence type="ECO:0000313" key="12">
    <source>
        <dbReference type="EMBL" id="SMC37774.1"/>
    </source>
</evidence>
<comment type="subcellular location">
    <subcellularLocation>
        <location evidence="1 9">Cell membrane</location>
        <topology evidence="1 9">Multi-pass membrane protein</topology>
    </subcellularLocation>
</comment>
<dbReference type="OrthoDB" id="9793490at2"/>
<sequence length="324" mass="33487">MGKTGNLKDLNAPEKLIHILSLVSVLAIIFIFVFVGIKAWPVIRASGAGLVATAGFDKQVSEAFFAPAEAPVYTFGLLGLIAGTLFTTGLSLLAAAVLGIGAAIAIAELAPKPVASALGAVVRLLASIPSVVFGLVGIIVVVPAVEQAFVTTELQIEYLKYFQITGRSLLASVLVLTFMIVPMVISLSIDALRAVPGSLRETGYAFGMSRFRVIWKIVLPSARSGILAGMILAFGRGIGEAIAVSMVCGGIGNIPDLSMGFVSLLTPVLTLSAAIINKSEAMGAYAVESALFACGALLLLIGAALSIGARLIENRLKRSMGDAD</sequence>
<name>A0A1W1YNP8_9FIRM</name>
<evidence type="ECO:0000256" key="2">
    <source>
        <dbReference type="ARBA" id="ARBA00007069"/>
    </source>
</evidence>